<name>A0A239M273_9ACTN</name>
<evidence type="ECO:0000313" key="5">
    <source>
        <dbReference type="EMBL" id="SNT36680.1"/>
    </source>
</evidence>
<keyword evidence="3" id="KW-1133">Transmembrane helix</keyword>
<evidence type="ECO:0000256" key="2">
    <source>
        <dbReference type="SAM" id="MobiDB-lite"/>
    </source>
</evidence>
<evidence type="ECO:0000313" key="6">
    <source>
        <dbReference type="Proteomes" id="UP000198280"/>
    </source>
</evidence>
<dbReference type="GO" id="GO:0016791">
    <property type="term" value="F:phosphatase activity"/>
    <property type="evidence" value="ECO:0007669"/>
    <property type="project" value="TreeGrafter"/>
</dbReference>
<keyword evidence="1" id="KW-0378">Hydrolase</keyword>
<evidence type="ECO:0000256" key="3">
    <source>
        <dbReference type="SAM" id="Phobius"/>
    </source>
</evidence>
<evidence type="ECO:0000256" key="1">
    <source>
        <dbReference type="ARBA" id="ARBA00022801"/>
    </source>
</evidence>
<feature type="transmembrane region" description="Helical" evidence="3">
    <location>
        <begin position="90"/>
        <end position="110"/>
    </location>
</feature>
<gene>
    <name evidence="5" type="ORF">SAMN05216252_12296</name>
</gene>
<evidence type="ECO:0000259" key="4">
    <source>
        <dbReference type="SMART" id="SM00331"/>
    </source>
</evidence>
<dbReference type="Proteomes" id="UP000198280">
    <property type="component" value="Unassembled WGS sequence"/>
</dbReference>
<dbReference type="SUPFAM" id="SSF81606">
    <property type="entry name" value="PP2C-like"/>
    <property type="match status" value="1"/>
</dbReference>
<proteinExistence type="predicted"/>
<dbReference type="FunFam" id="3.60.40.10:FF:000058">
    <property type="entry name" value="Stage II sporulation protein E"/>
    <property type="match status" value="1"/>
</dbReference>
<dbReference type="InterPro" id="IPR001932">
    <property type="entry name" value="PPM-type_phosphatase-like_dom"/>
</dbReference>
<dbReference type="PANTHER" id="PTHR43156:SF2">
    <property type="entry name" value="STAGE II SPORULATION PROTEIN E"/>
    <property type="match status" value="1"/>
</dbReference>
<keyword evidence="3" id="KW-0812">Transmembrane</keyword>
<protein>
    <submittedName>
        <fullName evidence="5">Serine phosphatase RsbU, regulator of sigma subunit</fullName>
    </submittedName>
</protein>
<dbReference type="PANTHER" id="PTHR43156">
    <property type="entry name" value="STAGE II SPORULATION PROTEIN E-RELATED"/>
    <property type="match status" value="1"/>
</dbReference>
<feature type="domain" description="PPM-type phosphatase" evidence="4">
    <location>
        <begin position="141"/>
        <end position="370"/>
    </location>
</feature>
<organism evidence="5 6">
    <name type="scientific">Actinacidiphila glaucinigra</name>
    <dbReference type="NCBI Taxonomy" id="235986"/>
    <lineage>
        <taxon>Bacteria</taxon>
        <taxon>Bacillati</taxon>
        <taxon>Actinomycetota</taxon>
        <taxon>Actinomycetes</taxon>
        <taxon>Kitasatosporales</taxon>
        <taxon>Streptomycetaceae</taxon>
        <taxon>Actinacidiphila</taxon>
    </lineage>
</organism>
<keyword evidence="6" id="KW-1185">Reference proteome</keyword>
<feature type="region of interest" description="Disordered" evidence="2">
    <location>
        <begin position="378"/>
        <end position="400"/>
    </location>
</feature>
<reference evidence="5 6" key="1">
    <citation type="submission" date="2017-06" db="EMBL/GenBank/DDBJ databases">
        <authorList>
            <person name="Kim H.J."/>
            <person name="Triplett B.A."/>
        </authorList>
    </citation>
    <scope>NUCLEOTIDE SEQUENCE [LARGE SCALE GENOMIC DNA]</scope>
    <source>
        <strain evidence="5 6">CGMCC 4.1858</strain>
    </source>
</reference>
<dbReference type="AlphaFoldDB" id="A0A239M273"/>
<dbReference type="InterPro" id="IPR052016">
    <property type="entry name" value="Bact_Sigma-Reg"/>
</dbReference>
<dbReference type="SMART" id="SM00331">
    <property type="entry name" value="PP2C_SIG"/>
    <property type="match status" value="1"/>
</dbReference>
<keyword evidence="3" id="KW-0472">Membrane</keyword>
<dbReference type="InterPro" id="IPR036457">
    <property type="entry name" value="PPM-type-like_dom_sf"/>
</dbReference>
<accession>A0A239M273</accession>
<feature type="compositionally biased region" description="Pro residues" evidence="2">
    <location>
        <begin position="386"/>
        <end position="400"/>
    </location>
</feature>
<dbReference type="Pfam" id="PF07228">
    <property type="entry name" value="SpoIIE"/>
    <property type="match status" value="1"/>
</dbReference>
<dbReference type="EMBL" id="FZOF01000022">
    <property type="protein sequence ID" value="SNT36680.1"/>
    <property type="molecule type" value="Genomic_DNA"/>
</dbReference>
<feature type="transmembrane region" description="Helical" evidence="3">
    <location>
        <begin position="12"/>
        <end position="36"/>
    </location>
</feature>
<sequence>MARRLGQWGRSWRPGHLLVAAMIMLILVVTAVDIMAPPDVHLGPFLVAAPAITASFAGARTTAIVGGVAVAAQILVAGVRTTPLDLNHSAQIATLALMSVLATFFAHLRVKHQRQVTRLRSVAETAQRVLLRPIPRRIGPLCVASVYLAAEAEAQIGGDLYAAVRTDGGTRVIVGDVRGKGMEAVNEAALTLGAFRAVAHRQAELPALVLWLERALSSELTDPAAEAGRAEDEAESFVTAVVADIPDDKPVVHLVTCGHPPPLVLHDGRVTSLDMPAPAPPLGLTQFVGGAGEEPTVRTFPFGPGDTLLLYTDGVVEARDASGAFYPLTGRLAGQPAGDPEALVDRLCADLLAHVGGCLDDDAAVLAISRLPALVPAAGRAGGGPPAAPPPPSGRAAPPS</sequence>
<dbReference type="Gene3D" id="3.60.40.10">
    <property type="entry name" value="PPM-type phosphatase domain"/>
    <property type="match status" value="1"/>
</dbReference>